<organism evidence="1 2">
    <name type="scientific">Fragilariopsis cylindrus CCMP1102</name>
    <dbReference type="NCBI Taxonomy" id="635003"/>
    <lineage>
        <taxon>Eukaryota</taxon>
        <taxon>Sar</taxon>
        <taxon>Stramenopiles</taxon>
        <taxon>Ochrophyta</taxon>
        <taxon>Bacillariophyta</taxon>
        <taxon>Bacillariophyceae</taxon>
        <taxon>Bacillariophycidae</taxon>
        <taxon>Bacillariales</taxon>
        <taxon>Bacillariaceae</taxon>
        <taxon>Fragilariopsis</taxon>
    </lineage>
</organism>
<evidence type="ECO:0008006" key="3">
    <source>
        <dbReference type="Google" id="ProtNLM"/>
    </source>
</evidence>
<dbReference type="SUPFAM" id="SSF52833">
    <property type="entry name" value="Thioredoxin-like"/>
    <property type="match status" value="1"/>
</dbReference>
<dbReference type="AlphaFoldDB" id="A0A1E7ER67"/>
<dbReference type="PANTHER" id="PTHR21396">
    <property type="entry name" value="39S RIBOSOMAL PROTEIN L43"/>
    <property type="match status" value="1"/>
</dbReference>
<dbReference type="PANTHER" id="PTHR21396:SF2">
    <property type="entry name" value="LARGE RIBOSOMAL SUBUNIT PROTEIN ML43"/>
    <property type="match status" value="1"/>
</dbReference>
<dbReference type="OrthoDB" id="88at2759"/>
<dbReference type="InterPro" id="IPR036249">
    <property type="entry name" value="Thioredoxin-like_sf"/>
</dbReference>
<protein>
    <recommendedName>
        <fullName evidence="3">Ribosomal protein/NADH dehydrogenase domain-containing protein</fullName>
    </recommendedName>
</protein>
<proteinExistence type="predicted"/>
<dbReference type="EMBL" id="KV784382">
    <property type="protein sequence ID" value="OEU08033.1"/>
    <property type="molecule type" value="Genomic_DNA"/>
</dbReference>
<dbReference type="GO" id="GO:0032543">
    <property type="term" value="P:mitochondrial translation"/>
    <property type="evidence" value="ECO:0007669"/>
    <property type="project" value="InterPro"/>
</dbReference>
<accession>A0A1E7ER67</accession>
<evidence type="ECO:0000313" key="1">
    <source>
        <dbReference type="EMBL" id="OEU08033.1"/>
    </source>
</evidence>
<dbReference type="GO" id="GO:0005762">
    <property type="term" value="C:mitochondrial large ribosomal subunit"/>
    <property type="evidence" value="ECO:0007669"/>
    <property type="project" value="TreeGrafter"/>
</dbReference>
<dbReference type="Proteomes" id="UP000095751">
    <property type="component" value="Unassembled WGS sequence"/>
</dbReference>
<reference evidence="1 2" key="1">
    <citation type="submission" date="2016-09" db="EMBL/GenBank/DDBJ databases">
        <title>Extensive genetic diversity and differential bi-allelic expression allows diatom success in the polar Southern Ocean.</title>
        <authorList>
            <consortium name="DOE Joint Genome Institute"/>
            <person name="Mock T."/>
            <person name="Otillar R.P."/>
            <person name="Strauss J."/>
            <person name="Dupont C."/>
            <person name="Frickenhaus S."/>
            <person name="Maumus F."/>
            <person name="Mcmullan M."/>
            <person name="Sanges R."/>
            <person name="Schmutz J."/>
            <person name="Toseland A."/>
            <person name="Valas R."/>
            <person name="Veluchamy A."/>
            <person name="Ward B.J."/>
            <person name="Allen A."/>
            <person name="Barry K."/>
            <person name="Falciatore A."/>
            <person name="Ferrante M."/>
            <person name="Fortunato A.E."/>
            <person name="Gloeckner G."/>
            <person name="Gruber A."/>
            <person name="Hipkin R."/>
            <person name="Janech M."/>
            <person name="Kroth P."/>
            <person name="Leese F."/>
            <person name="Lindquist E."/>
            <person name="Lyon B.R."/>
            <person name="Martin J."/>
            <person name="Mayer C."/>
            <person name="Parker M."/>
            <person name="Quesneville H."/>
            <person name="Raymond J."/>
            <person name="Uhlig C."/>
            <person name="Valentin K.U."/>
            <person name="Worden A.Z."/>
            <person name="Armbrust E.V."/>
            <person name="Bowler C."/>
            <person name="Green B."/>
            <person name="Moulton V."/>
            <person name="Van Oosterhout C."/>
            <person name="Grigoriev I."/>
        </authorList>
    </citation>
    <scope>NUCLEOTIDE SEQUENCE [LARGE SCALE GENOMIC DNA]</scope>
    <source>
        <strain evidence="1 2">CCMP1102</strain>
    </source>
</reference>
<keyword evidence="2" id="KW-1185">Reference proteome</keyword>
<dbReference type="Gene3D" id="3.40.30.10">
    <property type="entry name" value="Glutaredoxin"/>
    <property type="match status" value="1"/>
</dbReference>
<gene>
    <name evidence="1" type="ORF">FRACYDRAFT_271824</name>
</gene>
<dbReference type="InterPro" id="IPR039927">
    <property type="entry name" value="Ribosomal_mL43"/>
</dbReference>
<name>A0A1E7ER67_9STRA</name>
<evidence type="ECO:0000313" key="2">
    <source>
        <dbReference type="Proteomes" id="UP000095751"/>
    </source>
</evidence>
<dbReference type="KEGG" id="fcy:FRACYDRAFT_271824"/>
<sequence>MATRGVFQCQKLTLRYCEYGGSSRAVRDYLKSGRLIDWATSRPSVEIKVKVQNGKHPIVTGDYVTQAVSNKSIGGNMTGKQSKPVIHQICLKSKGGHGHGHGGNSSDNNHDNLITVGNFDKKVNKTNGANPIEDAFNLLYNKSGRKMKKFTKPIYTDTPSIQGVWTPSLDLHLIPQEDIDQKYFKLTIN</sequence>
<dbReference type="GO" id="GO:0003735">
    <property type="term" value="F:structural constituent of ribosome"/>
    <property type="evidence" value="ECO:0007669"/>
    <property type="project" value="InterPro"/>
</dbReference>
<dbReference type="InParanoid" id="A0A1E7ER67"/>